<dbReference type="GO" id="GO:0030131">
    <property type="term" value="C:clathrin adaptor complex"/>
    <property type="evidence" value="ECO:0007669"/>
    <property type="project" value="UniProtKB-UniRule"/>
</dbReference>
<comment type="subcellular location">
    <subcellularLocation>
        <location evidence="1">Endomembrane system</location>
    </subcellularLocation>
</comment>
<dbReference type="OrthoDB" id="870at2759"/>
<dbReference type="Pfam" id="PF00928">
    <property type="entry name" value="Adap_comp_sub"/>
    <property type="match status" value="1"/>
</dbReference>
<dbReference type="eggNOG" id="KOG2740">
    <property type="taxonomic scope" value="Eukaryota"/>
</dbReference>
<gene>
    <name evidence="7" type="ORF">TVAG_136750</name>
</gene>
<name>A2DJF7_TRIV3</name>
<dbReference type="GO" id="GO:0006897">
    <property type="term" value="P:endocytosis"/>
    <property type="evidence" value="ECO:0000318"/>
    <property type="project" value="GO_Central"/>
</dbReference>
<dbReference type="Gene3D" id="2.60.40.1170">
    <property type="entry name" value="Mu homology domain, subdomain B"/>
    <property type="match status" value="2"/>
</dbReference>
<dbReference type="PANTHER" id="PTHR10529">
    <property type="entry name" value="AP COMPLEX SUBUNIT MU"/>
    <property type="match status" value="1"/>
</dbReference>
<sequence length="396" mass="44144">MLRSIFIANKNGEVIAEKNYIGIFDRHDLEPILKVIQLNNKIPPLFESFGTTFLIHNEGDIYFIAVCDGNESILTFTSQFIVNTAKLISSLIKGGLTGETIKTEYPMLYKVLDQAVDEGYPFLDEPSCLIASFSGVLDTTMSVDRRFPWRGTTKTRGNPEFMISVVEYIDAHISCDGKINLNVVRGNVNVFCRIDGDPLVGISFFVPKKFVEVSYHRCVDAKQHLARRIQFVPSDGSFCLMKYVAEPSASQLPLFITPKFSWSSVSVVFEIILRSDQNLTQKLTNIQISFDLPEGISMPSMASIVGTTDFIHSTRTVVWKIDSLGNTPPILNGSASITNLTTARSKSIFIHAQFVAPNYTYSGLKVDNFDIETNAKNLTKGIKYSTKSGVYDFNTV</sequence>
<organism evidence="7 8">
    <name type="scientific">Trichomonas vaginalis (strain ATCC PRA-98 / G3)</name>
    <dbReference type="NCBI Taxonomy" id="412133"/>
    <lineage>
        <taxon>Eukaryota</taxon>
        <taxon>Metamonada</taxon>
        <taxon>Parabasalia</taxon>
        <taxon>Trichomonadida</taxon>
        <taxon>Trichomonadidae</taxon>
        <taxon>Trichomonas</taxon>
    </lineage>
</organism>
<dbReference type="KEGG" id="tva:5465072"/>
<dbReference type="CDD" id="cd09252">
    <property type="entry name" value="AP-3_Mu3_Cterm"/>
    <property type="match status" value="1"/>
</dbReference>
<dbReference type="RefSeq" id="XP_001580530.1">
    <property type="nucleotide sequence ID" value="XM_001580480.1"/>
</dbReference>
<dbReference type="InterPro" id="IPR011012">
    <property type="entry name" value="Longin-like_dom_sf"/>
</dbReference>
<evidence type="ECO:0000256" key="4">
    <source>
        <dbReference type="ARBA" id="ARBA00023136"/>
    </source>
</evidence>
<dbReference type="GO" id="GO:0031410">
    <property type="term" value="C:cytoplasmic vesicle"/>
    <property type="evidence" value="ECO:0000318"/>
    <property type="project" value="GO_Central"/>
</dbReference>
<dbReference type="InterPro" id="IPR036168">
    <property type="entry name" value="AP2_Mu_C_sf"/>
</dbReference>
<evidence type="ECO:0000256" key="1">
    <source>
        <dbReference type="ARBA" id="ARBA00004308"/>
    </source>
</evidence>
<evidence type="ECO:0000313" key="7">
    <source>
        <dbReference type="EMBL" id="EAY19544.1"/>
    </source>
</evidence>
<dbReference type="InParanoid" id="A2DJF7"/>
<keyword evidence="8" id="KW-1185">Reference proteome</keyword>
<feature type="domain" description="MHD" evidence="6">
    <location>
        <begin position="158"/>
        <end position="394"/>
    </location>
</feature>
<evidence type="ECO:0000313" key="8">
    <source>
        <dbReference type="Proteomes" id="UP000001542"/>
    </source>
</evidence>
<dbReference type="SMR" id="A2DJF7"/>
<comment type="similarity">
    <text evidence="5">Belongs to the adaptor complexes medium subunit family.</text>
</comment>
<protein>
    <submittedName>
        <fullName evidence="7">Adaptor complexes medium subunit family protein</fullName>
    </submittedName>
</protein>
<evidence type="ECO:0000256" key="3">
    <source>
        <dbReference type="ARBA" id="ARBA00022927"/>
    </source>
</evidence>
<dbReference type="PROSITE" id="PS51072">
    <property type="entry name" value="MHD"/>
    <property type="match status" value="1"/>
</dbReference>
<dbReference type="Gene3D" id="3.30.450.60">
    <property type="match status" value="1"/>
</dbReference>
<reference evidence="7" key="1">
    <citation type="submission" date="2006-10" db="EMBL/GenBank/DDBJ databases">
        <authorList>
            <person name="Amadeo P."/>
            <person name="Zhao Q."/>
            <person name="Wortman J."/>
            <person name="Fraser-Liggett C."/>
            <person name="Carlton J."/>
        </authorList>
    </citation>
    <scope>NUCLEOTIDE SEQUENCE</scope>
    <source>
        <strain evidence="7">G3</strain>
    </source>
</reference>
<dbReference type="STRING" id="5722.A2DJF7"/>
<dbReference type="VEuPathDB" id="TrichDB:TVAG_136750"/>
<dbReference type="InterPro" id="IPR050431">
    <property type="entry name" value="Adaptor_comp_med_subunit"/>
</dbReference>
<dbReference type="Proteomes" id="UP000001542">
    <property type="component" value="Unassembled WGS sequence"/>
</dbReference>
<dbReference type="AlphaFoldDB" id="A2DJF7"/>
<keyword evidence="3 5" id="KW-0653">Protein transport</keyword>
<keyword evidence="2 5" id="KW-0813">Transport</keyword>
<accession>A2DJF7</accession>
<dbReference type="SUPFAM" id="SSF64356">
    <property type="entry name" value="SNARE-like"/>
    <property type="match status" value="1"/>
</dbReference>
<dbReference type="InterPro" id="IPR028565">
    <property type="entry name" value="MHD"/>
</dbReference>
<reference evidence="7" key="2">
    <citation type="journal article" date="2007" name="Science">
        <title>Draft genome sequence of the sexually transmitted pathogen Trichomonas vaginalis.</title>
        <authorList>
            <person name="Carlton J.M."/>
            <person name="Hirt R.P."/>
            <person name="Silva J.C."/>
            <person name="Delcher A.L."/>
            <person name="Schatz M."/>
            <person name="Zhao Q."/>
            <person name="Wortman J.R."/>
            <person name="Bidwell S.L."/>
            <person name="Alsmark U.C.M."/>
            <person name="Besteiro S."/>
            <person name="Sicheritz-Ponten T."/>
            <person name="Noel C.J."/>
            <person name="Dacks J.B."/>
            <person name="Foster P.G."/>
            <person name="Simillion C."/>
            <person name="Van de Peer Y."/>
            <person name="Miranda-Saavedra D."/>
            <person name="Barton G.J."/>
            <person name="Westrop G.D."/>
            <person name="Mueller S."/>
            <person name="Dessi D."/>
            <person name="Fiori P.L."/>
            <person name="Ren Q."/>
            <person name="Paulsen I."/>
            <person name="Zhang H."/>
            <person name="Bastida-Corcuera F.D."/>
            <person name="Simoes-Barbosa A."/>
            <person name="Brown M.T."/>
            <person name="Hayes R.D."/>
            <person name="Mukherjee M."/>
            <person name="Okumura C.Y."/>
            <person name="Schneider R."/>
            <person name="Smith A.J."/>
            <person name="Vanacova S."/>
            <person name="Villalvazo M."/>
            <person name="Haas B.J."/>
            <person name="Pertea M."/>
            <person name="Feldblyum T.V."/>
            <person name="Utterback T.R."/>
            <person name="Shu C.L."/>
            <person name="Osoegawa K."/>
            <person name="de Jong P.J."/>
            <person name="Hrdy I."/>
            <person name="Horvathova L."/>
            <person name="Zubacova Z."/>
            <person name="Dolezal P."/>
            <person name="Malik S.B."/>
            <person name="Logsdon J.M. Jr."/>
            <person name="Henze K."/>
            <person name="Gupta A."/>
            <person name="Wang C.C."/>
            <person name="Dunne R.L."/>
            <person name="Upcroft J.A."/>
            <person name="Upcroft P."/>
            <person name="White O."/>
            <person name="Salzberg S.L."/>
            <person name="Tang P."/>
            <person name="Chiu C.-H."/>
            <person name="Lee Y.-S."/>
            <person name="Embley T.M."/>
            <person name="Coombs G.H."/>
            <person name="Mottram J.C."/>
            <person name="Tachezy J."/>
            <person name="Fraser-Liggett C.M."/>
            <person name="Johnson P.J."/>
        </authorList>
    </citation>
    <scope>NUCLEOTIDE SEQUENCE [LARGE SCALE GENOMIC DNA]</scope>
    <source>
        <strain evidence="7">G3</strain>
    </source>
</reference>
<evidence type="ECO:0000259" key="6">
    <source>
        <dbReference type="PROSITE" id="PS51072"/>
    </source>
</evidence>
<keyword evidence="4" id="KW-0472">Membrane</keyword>
<dbReference type="PIRSF" id="PIRSF005992">
    <property type="entry name" value="Clathrin_mu"/>
    <property type="match status" value="1"/>
</dbReference>
<evidence type="ECO:0000256" key="5">
    <source>
        <dbReference type="PIRNR" id="PIRNR005992"/>
    </source>
</evidence>
<dbReference type="GO" id="GO:0012505">
    <property type="term" value="C:endomembrane system"/>
    <property type="evidence" value="ECO:0007669"/>
    <property type="project" value="UniProtKB-SubCell"/>
</dbReference>
<dbReference type="InterPro" id="IPR001392">
    <property type="entry name" value="Clathrin_mu"/>
</dbReference>
<dbReference type="EMBL" id="DS113207">
    <property type="protein sequence ID" value="EAY19544.1"/>
    <property type="molecule type" value="Genomic_DNA"/>
</dbReference>
<dbReference type="SUPFAM" id="SSF49447">
    <property type="entry name" value="Second domain of Mu2 adaptin subunit (ap50) of ap2 adaptor"/>
    <property type="match status" value="1"/>
</dbReference>
<proteinExistence type="inferred from homology"/>
<dbReference type="VEuPathDB" id="TrichDB:TVAGG3_0543080"/>
<dbReference type="GO" id="GO:0006886">
    <property type="term" value="P:intracellular protein transport"/>
    <property type="evidence" value="ECO:0007669"/>
    <property type="project" value="UniProtKB-UniRule"/>
</dbReference>
<evidence type="ECO:0000256" key="2">
    <source>
        <dbReference type="ARBA" id="ARBA00022448"/>
    </source>
</evidence>